<dbReference type="InterPro" id="IPR002178">
    <property type="entry name" value="PTS_EIIA_type-2_dom"/>
</dbReference>
<dbReference type="SUPFAM" id="SSF55804">
    <property type="entry name" value="Phoshotransferase/anion transport protein"/>
    <property type="match status" value="1"/>
</dbReference>
<dbReference type="Gene3D" id="3.40.930.10">
    <property type="entry name" value="Mannitol-specific EII, Chain A"/>
    <property type="match status" value="1"/>
</dbReference>
<dbReference type="EMBL" id="CP023564">
    <property type="protein sequence ID" value="ATG55995.1"/>
    <property type="molecule type" value="Genomic_DNA"/>
</dbReference>
<dbReference type="AlphaFoldDB" id="A0A291H0L9"/>
<dbReference type="OrthoDB" id="3192919at2"/>
<dbReference type="PANTHER" id="PTHR47738">
    <property type="entry name" value="PTS SYSTEM FRUCTOSE-LIKE EIIA COMPONENT-RELATED"/>
    <property type="match status" value="1"/>
</dbReference>
<dbReference type="RefSeq" id="WP_096800455.1">
    <property type="nucleotide sequence ID" value="NZ_CP023564.1"/>
</dbReference>
<feature type="domain" description="PTS EIIA type-2" evidence="2">
    <location>
        <begin position="13"/>
        <end position="159"/>
    </location>
</feature>
<evidence type="ECO:0000256" key="1">
    <source>
        <dbReference type="SAM" id="MobiDB-lite"/>
    </source>
</evidence>
<dbReference type="KEGG" id="bgg:CFK41_15325"/>
<dbReference type="Proteomes" id="UP000217889">
    <property type="component" value="Chromosome"/>
</dbReference>
<reference evidence="3 4" key="1">
    <citation type="journal article" date="2014" name="Int. J. Syst. Evol. Microbiol.">
        <title>Brachybacterium ginsengisoli sp. nov., isolated from soil of a ginseng field.</title>
        <authorList>
            <person name="Hoang V.A."/>
            <person name="Kim Y.J."/>
            <person name="Nguyen N.L."/>
            <person name="Yang D.C."/>
        </authorList>
    </citation>
    <scope>NUCLEOTIDE SEQUENCE [LARGE SCALE GENOMIC DNA]</scope>
    <source>
        <strain evidence="3 4">DCY80</strain>
    </source>
</reference>
<dbReference type="PROSITE" id="PS51094">
    <property type="entry name" value="PTS_EIIA_TYPE_2"/>
    <property type="match status" value="1"/>
</dbReference>
<dbReference type="PANTHER" id="PTHR47738:SF3">
    <property type="entry name" value="PHOSPHOTRANSFERASE SYSTEM MANNITOL_FRUCTOSE-SPECIFIC IIA DOMAIN CONTAINING PROTEIN"/>
    <property type="match status" value="1"/>
</dbReference>
<accession>A0A291H0L9</accession>
<dbReference type="InterPro" id="IPR051541">
    <property type="entry name" value="PTS_SugarTrans_NitroReg"/>
</dbReference>
<dbReference type="InterPro" id="IPR016152">
    <property type="entry name" value="PTrfase/Anion_transptr"/>
</dbReference>
<sequence>MSTEPTPPADPRPPLRLNVVVAHLDASDDGDVLRSLAGRLLDQGAVTDAFPAALLARERTYPTGLPTPVPTAIPHADPQHVLVPGLALATLARPVPFGEMGSSAGTVEVRLVAMPLLTDAREHLAALQRLMGLLRDESAVADLLAAEDDEDLRGRAARRLAEVLPTGEGPEPVGRGDDAQGVEA</sequence>
<evidence type="ECO:0000259" key="2">
    <source>
        <dbReference type="PROSITE" id="PS51094"/>
    </source>
</evidence>
<gene>
    <name evidence="3" type="ORF">CFK41_15325</name>
</gene>
<evidence type="ECO:0000313" key="3">
    <source>
        <dbReference type="EMBL" id="ATG55995.1"/>
    </source>
</evidence>
<feature type="region of interest" description="Disordered" evidence="1">
    <location>
        <begin position="160"/>
        <end position="184"/>
    </location>
</feature>
<name>A0A291H0L9_9MICO</name>
<organism evidence="3 4">
    <name type="scientific">Brachybacterium ginsengisoli</name>
    <dbReference type="NCBI Taxonomy" id="1331682"/>
    <lineage>
        <taxon>Bacteria</taxon>
        <taxon>Bacillati</taxon>
        <taxon>Actinomycetota</taxon>
        <taxon>Actinomycetes</taxon>
        <taxon>Micrococcales</taxon>
        <taxon>Dermabacteraceae</taxon>
        <taxon>Brachybacterium</taxon>
    </lineage>
</organism>
<proteinExistence type="predicted"/>
<dbReference type="CDD" id="cd00211">
    <property type="entry name" value="PTS_IIA_fru"/>
    <property type="match status" value="1"/>
</dbReference>
<dbReference type="Pfam" id="PF00359">
    <property type="entry name" value="PTS_EIIA_2"/>
    <property type="match status" value="1"/>
</dbReference>
<protein>
    <submittedName>
        <fullName evidence="3">PTS fructose transporter subunit IIA</fullName>
    </submittedName>
</protein>
<evidence type="ECO:0000313" key="4">
    <source>
        <dbReference type="Proteomes" id="UP000217889"/>
    </source>
</evidence>
<keyword evidence="4" id="KW-1185">Reference proteome</keyword>